<name>L1QGP3_9CLOT</name>
<dbReference type="AlphaFoldDB" id="L1QGP3"/>
<dbReference type="HOGENOM" id="CLU_1341309_0_0_9"/>
<comment type="caution">
    <text evidence="1">The sequence shown here is derived from an EMBL/GenBank/DDBJ whole genome shotgun (WGS) entry which is preliminary data.</text>
</comment>
<accession>L1QGP3</accession>
<proteinExistence type="predicted"/>
<organism evidence="1 2">
    <name type="scientific">Clostridium celatum DSM 1785</name>
    <dbReference type="NCBI Taxonomy" id="545697"/>
    <lineage>
        <taxon>Bacteria</taxon>
        <taxon>Bacillati</taxon>
        <taxon>Bacillota</taxon>
        <taxon>Clostridia</taxon>
        <taxon>Eubacteriales</taxon>
        <taxon>Clostridiaceae</taxon>
        <taxon>Clostridium</taxon>
    </lineage>
</organism>
<dbReference type="Proteomes" id="UP000010420">
    <property type="component" value="Unassembled WGS sequence"/>
</dbReference>
<protein>
    <submittedName>
        <fullName evidence="1">Uncharacterized protein</fullName>
    </submittedName>
</protein>
<dbReference type="EMBL" id="AMEZ01000042">
    <property type="protein sequence ID" value="EKY27148.1"/>
    <property type="molecule type" value="Genomic_DNA"/>
</dbReference>
<evidence type="ECO:0000313" key="2">
    <source>
        <dbReference type="Proteomes" id="UP000010420"/>
    </source>
</evidence>
<dbReference type="OrthoDB" id="1932570at2"/>
<evidence type="ECO:0000313" key="1">
    <source>
        <dbReference type="EMBL" id="EKY27148.1"/>
    </source>
</evidence>
<keyword evidence="2" id="KW-1185">Reference proteome</keyword>
<dbReference type="RefSeq" id="WP_005212895.1">
    <property type="nucleotide sequence ID" value="NZ_KB291634.1"/>
</dbReference>
<sequence length="199" mass="23338">MSMPLISALISSGGLILGSVIGACCSWYINKLSLNEQNKLKVQDFSYQEKYKLQEKHININIIRLDFCTAIYQSIRYLQNTEKPLEHYTIPAYSNYHKIVASLSEDYSLKELSYIYQFYAILDNAHISLSKIDKLTDSNYLYIRSVFFSILKKIYGNNYLKILNKDIENISFKELYSDPLMKEGYRNLLRSLDEQYIKE</sequence>
<dbReference type="eggNOG" id="ENOG50349EZ">
    <property type="taxonomic scope" value="Bacteria"/>
</dbReference>
<gene>
    <name evidence="1" type="ORF">HMPREF0216_01513</name>
</gene>
<dbReference type="PATRIC" id="fig|545697.3.peg.1491"/>
<reference evidence="1 2" key="1">
    <citation type="submission" date="2012-05" db="EMBL/GenBank/DDBJ databases">
        <authorList>
            <person name="Weinstock G."/>
            <person name="Sodergren E."/>
            <person name="Lobos E.A."/>
            <person name="Fulton L."/>
            <person name="Fulton R."/>
            <person name="Courtney L."/>
            <person name="Fronick C."/>
            <person name="O'Laughlin M."/>
            <person name="Godfrey J."/>
            <person name="Wilson R.M."/>
            <person name="Miner T."/>
            <person name="Farmer C."/>
            <person name="Delehaunty K."/>
            <person name="Cordes M."/>
            <person name="Minx P."/>
            <person name="Tomlinson C."/>
            <person name="Chen J."/>
            <person name="Wollam A."/>
            <person name="Pepin K.H."/>
            <person name="Bhonagiri V."/>
            <person name="Zhang X."/>
            <person name="Suruliraj S."/>
            <person name="Warren W."/>
            <person name="Mitreva M."/>
            <person name="Mardis E.R."/>
            <person name="Wilson R.K."/>
        </authorList>
    </citation>
    <scope>NUCLEOTIDE SEQUENCE [LARGE SCALE GENOMIC DNA]</scope>
    <source>
        <strain evidence="1 2">DSM 1785</strain>
    </source>
</reference>